<gene>
    <name evidence="1" type="primary">Nfu_g_1_005082</name>
</gene>
<reference evidence="1" key="2">
    <citation type="submission" date="2016-06" db="EMBL/GenBank/DDBJ databases">
        <title>The genome of a short-lived fish provides insights into sex chromosome evolution and the genetic control of aging.</title>
        <authorList>
            <person name="Reichwald K."/>
            <person name="Felder M."/>
            <person name="Petzold A."/>
            <person name="Koch P."/>
            <person name="Groth M."/>
            <person name="Platzer M."/>
        </authorList>
    </citation>
    <scope>NUCLEOTIDE SEQUENCE</scope>
    <source>
        <tissue evidence="1">Brain</tissue>
    </source>
</reference>
<organism evidence="1">
    <name type="scientific">Nothobranchius kadleci</name>
    <name type="common">African annual killifish</name>
    <dbReference type="NCBI Taxonomy" id="1051664"/>
    <lineage>
        <taxon>Eukaryota</taxon>
        <taxon>Metazoa</taxon>
        <taxon>Chordata</taxon>
        <taxon>Craniata</taxon>
        <taxon>Vertebrata</taxon>
        <taxon>Euteleostomi</taxon>
        <taxon>Actinopterygii</taxon>
        <taxon>Neopterygii</taxon>
        <taxon>Teleostei</taxon>
        <taxon>Neoteleostei</taxon>
        <taxon>Acanthomorphata</taxon>
        <taxon>Ovalentaria</taxon>
        <taxon>Atherinomorphae</taxon>
        <taxon>Cyprinodontiformes</taxon>
        <taxon>Nothobranchiidae</taxon>
        <taxon>Nothobranchius</taxon>
    </lineage>
</organism>
<name>A0A1A8D6M5_NOTKA</name>
<protein>
    <submittedName>
        <fullName evidence="1">Uncharacterized protein</fullName>
    </submittedName>
</protein>
<proteinExistence type="predicted"/>
<dbReference type="EMBL" id="HAEA01000526">
    <property type="protein sequence ID" value="SBQ29006.1"/>
    <property type="molecule type" value="Transcribed_RNA"/>
</dbReference>
<feature type="non-terminal residue" evidence="1">
    <location>
        <position position="1"/>
    </location>
</feature>
<feature type="non-terminal residue" evidence="1">
    <location>
        <position position="46"/>
    </location>
</feature>
<sequence>KTNLMPHDLSGCSTFRNIRYVSESVPLMKVKWIGFEKIGSVLFTLS</sequence>
<evidence type="ECO:0000313" key="1">
    <source>
        <dbReference type="EMBL" id="SBQ29006.1"/>
    </source>
</evidence>
<accession>A0A1A8D6M5</accession>
<dbReference type="AlphaFoldDB" id="A0A1A8D6M5"/>
<reference evidence="1" key="1">
    <citation type="submission" date="2016-05" db="EMBL/GenBank/DDBJ databases">
        <authorList>
            <person name="Lavstsen T."/>
            <person name="Jespersen J.S."/>
        </authorList>
    </citation>
    <scope>NUCLEOTIDE SEQUENCE</scope>
    <source>
        <tissue evidence="1">Brain</tissue>
    </source>
</reference>